<dbReference type="PANTHER" id="PTHR33463:SF220">
    <property type="entry name" value="NB-ARC DOMAIN-CONTAINING PROTEIN"/>
    <property type="match status" value="1"/>
</dbReference>
<dbReference type="eggNOG" id="KOG4658">
    <property type="taxonomic scope" value="Eukaryota"/>
</dbReference>
<dbReference type="InterPro" id="IPR002182">
    <property type="entry name" value="NB-ARC"/>
</dbReference>
<dbReference type="InterPro" id="IPR036388">
    <property type="entry name" value="WH-like_DNA-bd_sf"/>
</dbReference>
<evidence type="ECO:0000259" key="10">
    <source>
        <dbReference type="Pfam" id="PF23598"/>
    </source>
</evidence>
<dbReference type="Gene3D" id="1.10.8.430">
    <property type="entry name" value="Helical domain of apoptotic protease-activating factors"/>
    <property type="match status" value="1"/>
</dbReference>
<dbReference type="InterPro" id="IPR050905">
    <property type="entry name" value="Plant_NBS-LRR"/>
</dbReference>
<evidence type="ECO:0000256" key="3">
    <source>
        <dbReference type="ARBA" id="ARBA00022737"/>
    </source>
</evidence>
<dbReference type="InterPro" id="IPR058922">
    <property type="entry name" value="WHD_DRP"/>
</dbReference>
<evidence type="ECO:0000256" key="1">
    <source>
        <dbReference type="ARBA" id="ARBA00008894"/>
    </source>
</evidence>
<name>R0H4T5_9BRAS</name>
<dbReference type="PANTHER" id="PTHR33463">
    <property type="entry name" value="NB-ARC DOMAIN-CONTAINING PROTEIN-RELATED"/>
    <property type="match status" value="1"/>
</dbReference>
<reference evidence="12" key="1">
    <citation type="journal article" date="2013" name="Nat. Genet.">
        <title>The Capsella rubella genome and the genomic consequences of rapid mating system evolution.</title>
        <authorList>
            <person name="Slotte T."/>
            <person name="Hazzouri K.M."/>
            <person name="Agren J.A."/>
            <person name="Koenig D."/>
            <person name="Maumus F."/>
            <person name="Guo Y.L."/>
            <person name="Steige K."/>
            <person name="Platts A.E."/>
            <person name="Escobar J.S."/>
            <person name="Newman L.K."/>
            <person name="Wang W."/>
            <person name="Mandakova T."/>
            <person name="Vello E."/>
            <person name="Smith L.M."/>
            <person name="Henz S.R."/>
            <person name="Steffen J."/>
            <person name="Takuno S."/>
            <person name="Brandvain Y."/>
            <person name="Coop G."/>
            <person name="Andolfatto P."/>
            <person name="Hu T.T."/>
            <person name="Blanchette M."/>
            <person name="Clark R.M."/>
            <person name="Quesneville H."/>
            <person name="Nordborg M."/>
            <person name="Gaut B.S."/>
            <person name="Lysak M.A."/>
            <person name="Jenkins J."/>
            <person name="Grimwood J."/>
            <person name="Chapman J."/>
            <person name="Prochnik S."/>
            <person name="Shu S."/>
            <person name="Rokhsar D."/>
            <person name="Schmutz J."/>
            <person name="Weigel D."/>
            <person name="Wright S.I."/>
        </authorList>
    </citation>
    <scope>NUCLEOTIDE SEQUENCE [LARGE SCALE GENOMIC DNA]</scope>
    <source>
        <strain evidence="12">cv. Monte Gargano</strain>
    </source>
</reference>
<feature type="coiled-coil region" evidence="7">
    <location>
        <begin position="29"/>
        <end position="63"/>
    </location>
</feature>
<dbReference type="GO" id="GO:0043531">
    <property type="term" value="F:ADP binding"/>
    <property type="evidence" value="ECO:0007669"/>
    <property type="project" value="InterPro"/>
</dbReference>
<dbReference type="AlphaFoldDB" id="R0H4T5"/>
<dbReference type="Gene3D" id="1.10.10.10">
    <property type="entry name" value="Winged helix-like DNA-binding domain superfamily/Winged helix DNA-binding domain"/>
    <property type="match status" value="1"/>
</dbReference>
<dbReference type="Proteomes" id="UP000029121">
    <property type="component" value="Unassembled WGS sequence"/>
</dbReference>
<keyword evidence="4" id="KW-0547">Nucleotide-binding</keyword>
<evidence type="ECO:0000259" key="8">
    <source>
        <dbReference type="Pfam" id="PF00931"/>
    </source>
</evidence>
<dbReference type="InterPro" id="IPR027417">
    <property type="entry name" value="P-loop_NTPase"/>
</dbReference>
<dbReference type="FunFam" id="1.10.10.10:FF:000322">
    <property type="entry name" value="Probable disease resistance protein At1g63360"/>
    <property type="match status" value="1"/>
</dbReference>
<dbReference type="InterPro" id="IPR042197">
    <property type="entry name" value="Apaf_helical"/>
</dbReference>
<dbReference type="GO" id="GO:0006952">
    <property type="term" value="P:defense response"/>
    <property type="evidence" value="ECO:0007669"/>
    <property type="project" value="UniProtKB-KW"/>
</dbReference>
<feature type="domain" description="Disease resistance protein winged helix" evidence="9">
    <location>
        <begin position="402"/>
        <end position="472"/>
    </location>
</feature>
<proteinExistence type="inferred from homology"/>
<keyword evidence="2" id="KW-0433">Leucine-rich repeat</keyword>
<evidence type="ECO:0000256" key="4">
    <source>
        <dbReference type="ARBA" id="ARBA00022741"/>
    </source>
</evidence>
<dbReference type="STRING" id="81985.R0H4T5"/>
<gene>
    <name evidence="11" type="ORF">CARUB_v10003836mg</name>
</gene>
<dbReference type="PRINTS" id="PR00364">
    <property type="entry name" value="DISEASERSIST"/>
</dbReference>
<evidence type="ECO:0000256" key="2">
    <source>
        <dbReference type="ARBA" id="ARBA00022614"/>
    </source>
</evidence>
<dbReference type="InterPro" id="IPR032675">
    <property type="entry name" value="LRR_dom_sf"/>
</dbReference>
<evidence type="ECO:0000259" key="9">
    <source>
        <dbReference type="Pfam" id="PF23559"/>
    </source>
</evidence>
<accession>R0H4T5</accession>
<evidence type="ECO:0000256" key="7">
    <source>
        <dbReference type="SAM" id="Coils"/>
    </source>
</evidence>
<dbReference type="FunFam" id="1.10.8.430:FF:000003">
    <property type="entry name" value="Probable disease resistance protein At5g66910"/>
    <property type="match status" value="1"/>
</dbReference>
<keyword evidence="5" id="KW-0611">Plant defense</keyword>
<dbReference type="InterPro" id="IPR055414">
    <property type="entry name" value="LRR_R13L4/SHOC2-like"/>
</dbReference>
<evidence type="ECO:0000313" key="12">
    <source>
        <dbReference type="Proteomes" id="UP000029121"/>
    </source>
</evidence>
<dbReference type="SUPFAM" id="SSF52540">
    <property type="entry name" value="P-loop containing nucleoside triphosphate hydrolases"/>
    <property type="match status" value="1"/>
</dbReference>
<dbReference type="GO" id="GO:0005524">
    <property type="term" value="F:ATP binding"/>
    <property type="evidence" value="ECO:0007669"/>
    <property type="project" value="UniProtKB-KW"/>
</dbReference>
<evidence type="ECO:0000256" key="5">
    <source>
        <dbReference type="ARBA" id="ARBA00022821"/>
    </source>
</evidence>
<comment type="similarity">
    <text evidence="1">Belongs to the disease resistance NB-LRR family.</text>
</comment>
<evidence type="ECO:0000313" key="11">
    <source>
        <dbReference type="EMBL" id="EOA19735.1"/>
    </source>
</evidence>
<dbReference type="KEGG" id="crb:17884354"/>
<keyword evidence="7" id="KW-0175">Coiled coil</keyword>
<keyword evidence="12" id="KW-1185">Reference proteome</keyword>
<evidence type="ECO:0000256" key="6">
    <source>
        <dbReference type="ARBA" id="ARBA00022840"/>
    </source>
</evidence>
<dbReference type="OrthoDB" id="664960at2759"/>
<keyword evidence="3" id="KW-0677">Repeat</keyword>
<dbReference type="Gene3D" id="3.40.50.300">
    <property type="entry name" value="P-loop containing nucleotide triphosphate hydrolases"/>
    <property type="match status" value="1"/>
</dbReference>
<protein>
    <submittedName>
        <fullName evidence="11">Uncharacterized protein</fullName>
    </submittedName>
</protein>
<dbReference type="Pfam" id="PF00931">
    <property type="entry name" value="NB-ARC"/>
    <property type="match status" value="1"/>
</dbReference>
<keyword evidence="6" id="KW-0067">ATP-binding</keyword>
<dbReference type="Pfam" id="PF23559">
    <property type="entry name" value="WHD_DRP"/>
    <property type="match status" value="1"/>
</dbReference>
<dbReference type="Gene3D" id="3.80.10.10">
    <property type="entry name" value="Ribonuclease Inhibitor"/>
    <property type="match status" value="2"/>
</dbReference>
<feature type="domain" description="Disease resistance R13L4/SHOC-2-like LRR" evidence="10">
    <location>
        <begin position="565"/>
        <end position="791"/>
    </location>
</feature>
<dbReference type="SUPFAM" id="SSF52058">
    <property type="entry name" value="L domain-like"/>
    <property type="match status" value="1"/>
</dbReference>
<sequence length="883" mass="101113">MGNCFSASISLDEPVKKVFEWLLEKRGYTHNLVNNLVALEATMEELKAKRDDLLRRRKREEDIGQLMLEKFQVWLNTVETIACKVNDIVNARNLERQSFMSRYLYGESVFLTLRKVEELKNEDFEVIVVTHEVEELPLQPTIVGQETMLEKAWNHLIKDGVGLMGMYGMGGVGKTTLLTQIYNKFSTDRRGFDYVIWVVVSKELQMEKIQDDIAEKVGLGGKQWEEKTKRQKADRLFNFLKEKRFVLFLDDIWEKMELVEIGVPDPRTQKRCKLAFTTRSTDVCARMGVEKPMEVQCLGGNDAFDLFQMKVGQTTLGRDPGIPVLAKEVAKKCSGLPLALNSIGETMSSKKTVQEWRNAIDVLNSYAAEFSGMEDKILPLLKYSYDNLKGEQVKQCFLYCALFPEDARIYKEDLIDYWIYEEIIDGSEDLERAENKGYDIIGSLVCTSLLMDSGYVDGKGVVCMHDVVREMALWIASNLGTQKQAFIQVFAGVVVSREIPKVKKWNVERRMSMIENKIEHLVGMPKCMEVTSLLTRHMGQKFRSTEFCIFLPNLAVLDLSGDHDSVKIFSEDVSNLVSLQYLNLKNSSISHLPKGLQELKKLIHLNLEGTWDLTSIVGISSLHNLRVLKLAFSGLIWDLQTVTELETLEDLEILTTRFYVSPSLGLMGHILNSHRLMSCTKSLTIFDSNMISSGISFHVAMDKLCDLNIEDSSISEIKMRRICSFSSLVKVHIKGCDGLRELTFLMFAPNLRILYVSSAKDLEDIVNKEKACEVKNSGVVPFQNLKYLHLIYLRKLKKIYWSPLPFPCLVQIDVDYCPYMRKLPLNSKSGENGCIIRYTYDWIRDVEWEDEATKTRFLSSCQKVSHIFISSSLIFKDSKCFHL</sequence>
<dbReference type="EMBL" id="KB870810">
    <property type="protein sequence ID" value="EOA19735.1"/>
    <property type="molecule type" value="Genomic_DNA"/>
</dbReference>
<dbReference type="Pfam" id="PF23598">
    <property type="entry name" value="LRR_14"/>
    <property type="match status" value="1"/>
</dbReference>
<dbReference type="FunFam" id="3.40.50.300:FF:001091">
    <property type="entry name" value="Probable disease resistance protein At1g61300"/>
    <property type="match status" value="1"/>
</dbReference>
<organism evidence="11 12">
    <name type="scientific">Capsella rubella</name>
    <dbReference type="NCBI Taxonomy" id="81985"/>
    <lineage>
        <taxon>Eukaryota</taxon>
        <taxon>Viridiplantae</taxon>
        <taxon>Streptophyta</taxon>
        <taxon>Embryophyta</taxon>
        <taxon>Tracheophyta</taxon>
        <taxon>Spermatophyta</taxon>
        <taxon>Magnoliopsida</taxon>
        <taxon>eudicotyledons</taxon>
        <taxon>Gunneridae</taxon>
        <taxon>Pentapetalae</taxon>
        <taxon>rosids</taxon>
        <taxon>malvids</taxon>
        <taxon>Brassicales</taxon>
        <taxon>Brassicaceae</taxon>
        <taxon>Camelineae</taxon>
        <taxon>Capsella</taxon>
    </lineage>
</organism>
<feature type="domain" description="NB-ARC" evidence="8">
    <location>
        <begin position="145"/>
        <end position="316"/>
    </location>
</feature>